<dbReference type="EMBL" id="CYZX01000008">
    <property type="protein sequence ID" value="CUO36941.1"/>
    <property type="molecule type" value="Genomic_DNA"/>
</dbReference>
<dbReference type="OrthoDB" id="1928827at2"/>
<accession>A0A174EGW1</accession>
<dbReference type="AlphaFoldDB" id="A0A174EGW1"/>
<dbReference type="Proteomes" id="UP000095594">
    <property type="component" value="Unassembled WGS sequence"/>
</dbReference>
<proteinExistence type="predicted"/>
<protein>
    <submittedName>
        <fullName evidence="1">Uncharacterized protein</fullName>
    </submittedName>
</protein>
<organism evidence="1 2">
    <name type="scientific">Clostridium disporicum</name>
    <dbReference type="NCBI Taxonomy" id="84024"/>
    <lineage>
        <taxon>Bacteria</taxon>
        <taxon>Bacillati</taxon>
        <taxon>Bacillota</taxon>
        <taxon>Clostridia</taxon>
        <taxon>Eubacteriales</taxon>
        <taxon>Clostridiaceae</taxon>
        <taxon>Clostridium</taxon>
    </lineage>
</organism>
<evidence type="ECO:0000313" key="1">
    <source>
        <dbReference type="EMBL" id="CUO36941.1"/>
    </source>
</evidence>
<gene>
    <name evidence="1" type="ORF">ERS852471_01445</name>
</gene>
<sequence>MKESNLKLAQRDIEEALKTVEEMEEFVDTIDAPKEVLKEKFYTLTQKVQQLEDILKNEGIL</sequence>
<name>A0A174EGW1_9CLOT</name>
<evidence type="ECO:0000313" key="2">
    <source>
        <dbReference type="Proteomes" id="UP000095594"/>
    </source>
</evidence>
<reference evidence="1 2" key="1">
    <citation type="submission" date="2015-09" db="EMBL/GenBank/DDBJ databases">
        <authorList>
            <consortium name="Pathogen Informatics"/>
        </authorList>
    </citation>
    <scope>NUCLEOTIDE SEQUENCE [LARGE SCALE GENOMIC DNA]</scope>
    <source>
        <strain evidence="1 2">2789STDY5834856</strain>
    </source>
</reference>
<dbReference type="RefSeq" id="WP_055265131.1">
    <property type="nucleotide sequence ID" value="NZ_CABIXQ010000008.1"/>
</dbReference>